<comment type="caution">
    <text evidence="1">The sequence shown here is derived from an EMBL/GenBank/DDBJ whole genome shotgun (WGS) entry which is preliminary data.</text>
</comment>
<organism evidence="1 2">
    <name type="scientific">Acaulospora colombiana</name>
    <dbReference type="NCBI Taxonomy" id="27376"/>
    <lineage>
        <taxon>Eukaryota</taxon>
        <taxon>Fungi</taxon>
        <taxon>Fungi incertae sedis</taxon>
        <taxon>Mucoromycota</taxon>
        <taxon>Glomeromycotina</taxon>
        <taxon>Glomeromycetes</taxon>
        <taxon>Diversisporales</taxon>
        <taxon>Acaulosporaceae</taxon>
        <taxon>Acaulospora</taxon>
    </lineage>
</organism>
<gene>
    <name evidence="1" type="ORF">ACOLOM_LOCUS2674</name>
</gene>
<dbReference type="EMBL" id="CAJVPT010003620">
    <property type="protein sequence ID" value="CAG8498087.1"/>
    <property type="molecule type" value="Genomic_DNA"/>
</dbReference>
<evidence type="ECO:0000313" key="1">
    <source>
        <dbReference type="EMBL" id="CAG8498087.1"/>
    </source>
</evidence>
<accession>A0ACA9KWT7</accession>
<sequence>MSESADNTGKTAGIDFPNEIWIEILEIFLIDISNFRDFFKLRRTCKKWNELIPIVINDIFSLIFSGEWSIEVLLPDPGRLSTLFIKCPVTPIYDSSTNLIRLVDLKLMQTEVLQSDYHSQVNVNFSKYSSLIFTSKYAMKDGKRIGKRKTYYFKMTKDNLGKLMYWKIVPNIWFDGLEEYRGRYFLY</sequence>
<keyword evidence="2" id="KW-1185">Reference proteome</keyword>
<protein>
    <submittedName>
        <fullName evidence="1">9788_t:CDS:1</fullName>
    </submittedName>
</protein>
<proteinExistence type="predicted"/>
<dbReference type="Proteomes" id="UP000789525">
    <property type="component" value="Unassembled WGS sequence"/>
</dbReference>
<name>A0ACA9KWT7_9GLOM</name>
<reference evidence="1" key="1">
    <citation type="submission" date="2021-06" db="EMBL/GenBank/DDBJ databases">
        <authorList>
            <person name="Kallberg Y."/>
            <person name="Tangrot J."/>
            <person name="Rosling A."/>
        </authorList>
    </citation>
    <scope>NUCLEOTIDE SEQUENCE</scope>
    <source>
        <strain evidence="1">CL356</strain>
    </source>
</reference>
<evidence type="ECO:0000313" key="2">
    <source>
        <dbReference type="Proteomes" id="UP000789525"/>
    </source>
</evidence>